<dbReference type="AlphaFoldDB" id="A0AAP0GAJ6"/>
<gene>
    <name evidence="10" type="ORF">KSP39_PZI005424</name>
</gene>
<dbReference type="Gene3D" id="3.10.10.10">
    <property type="entry name" value="HIV Type 1 Reverse Transcriptase, subunit A, domain 1"/>
    <property type="match status" value="1"/>
</dbReference>
<feature type="region of interest" description="Disordered" evidence="6">
    <location>
        <begin position="501"/>
        <end position="522"/>
    </location>
</feature>
<dbReference type="Proteomes" id="UP001418222">
    <property type="component" value="Unassembled WGS sequence"/>
</dbReference>
<evidence type="ECO:0000256" key="5">
    <source>
        <dbReference type="ARBA" id="ARBA00023268"/>
    </source>
</evidence>
<feature type="domain" description="Reverse transcriptase" evidence="7">
    <location>
        <begin position="926"/>
        <end position="1015"/>
    </location>
</feature>
<evidence type="ECO:0000313" key="11">
    <source>
        <dbReference type="Proteomes" id="UP001418222"/>
    </source>
</evidence>
<dbReference type="InterPro" id="IPR005162">
    <property type="entry name" value="Retrotrans_gag_dom"/>
</dbReference>
<feature type="compositionally biased region" description="Gly residues" evidence="6">
    <location>
        <begin position="342"/>
        <end position="352"/>
    </location>
</feature>
<evidence type="ECO:0000259" key="7">
    <source>
        <dbReference type="Pfam" id="PF00078"/>
    </source>
</evidence>
<dbReference type="Pfam" id="PF17919">
    <property type="entry name" value="RT_RNaseH_2"/>
    <property type="match status" value="1"/>
</dbReference>
<sequence length="1213" mass="134354">MAGDAGGGGERSPSQEEYVGRTEFMSSIGGIMDLLKQLAQRGECETPTPQVPDLAPRGGADSARIGEDAPGRRPGKEVMAEGSRREVEGRELFPSPASAAPADLVARVDQAKSLARGSPFCELVLSASVPEGFREPEMNYYVGKDDPLQHLQWFEDAVSIRPMTGAFKCRLFAITLKDKARDWFHQLPTGSIYCFEDLSRSFQLRFSTSKKRKKNPESIFLIKQRADESLAQYVDRFQEEMLDIQEVPGFALQMTFTVGLREGFFKMSLTRKAPLSFEGLMEKAAKEIAMEAANPAFARKLAKLTEVEQREPGGGRQPEGRRREELRGPVHPEPGWRQPGGPVQGPGRGPPQGGRNFYQGPGRFHPLGWGHGPRPLPPPPQQAMAIGRGRGRGRDRGRAGAGRRRNPPEERRGEGVLPYCDFHEEEGHATATCPEFLELKRGKGGEDRQPAVRIVEVPGAGEEDRCVDRSDTGDRGGIGVIHGGVGIEATRKANLHTMYRRSVASTSQTPPPDEKITFSRRDLPDHEDPFCDALVIRTAIENFTVSRILVDNGSFVNVIFKKAFNEMRVESRRVLAADGPLFGFSGERKEVEGGVGLQVTLGGLSRNCRFVIVDAPSSYNAIFGRPLISAFRCVPSSFHQCLKLNSGGTQIRVRGDPKAARECYVTAVNTISWMEDAEELGARMEREELGRAGAGVEEDLVAEEMAEGEELEIVVERGIAVEPVMAGEQVAGGEELGRVGAGVEGSLVVEEEMDEGEGLEKGEGGKAQERVAAVEVSGVGCGSKDLEEELREQEEEEPSRLRAAVEVLEVEILTKDGRKEKIKISGELTPQDQEEIRKCVEENIDVFAWSAADMPGVDADVACHRLNLDPGVRPIQQKKRAIASKMAGPIREEVEKLLRAGFISANRYPGWIRMHPPDVKDVTFVTEDGCFSYNMMPFGLKNAGATYQRMMDRIFREQKGRNLEVYVDDLMVKSRDLESHVLDLQETFATVRKYKMRLNPLKCVFGASRGKFLGHLLTPEGVEPNPDKVRAILELGSPRNVKEVQRLTGKLAGLSRFLSRAGERCSSFFRTLRGGKEFEWTLECEKAFTALKQQLTQTPLLQGPREGENLFLYLGVGTGAVSSVLIREEGKRQFPIYYVSRVLKKAELKYPILEKLAFALIVSARKLRPYFQAHAILVVTDHPLRRILEGVEHSGRLAKWSIELSEFDLSYVP</sequence>
<evidence type="ECO:0000256" key="6">
    <source>
        <dbReference type="SAM" id="MobiDB-lite"/>
    </source>
</evidence>
<dbReference type="GO" id="GO:0016779">
    <property type="term" value="F:nucleotidyltransferase activity"/>
    <property type="evidence" value="ECO:0007669"/>
    <property type="project" value="UniProtKB-KW"/>
</dbReference>
<dbReference type="Pfam" id="PF00078">
    <property type="entry name" value="RVT_1"/>
    <property type="match status" value="1"/>
</dbReference>
<keyword evidence="3" id="KW-0540">Nuclease</keyword>
<feature type="region of interest" description="Disordered" evidence="6">
    <location>
        <begin position="304"/>
        <end position="415"/>
    </location>
</feature>
<feature type="compositionally biased region" description="Gly residues" evidence="6">
    <location>
        <begin position="1"/>
        <end position="10"/>
    </location>
</feature>
<keyword evidence="1" id="KW-0808">Transferase</keyword>
<feature type="region of interest" description="Disordered" evidence="6">
    <location>
        <begin position="1"/>
        <end position="23"/>
    </location>
</feature>
<keyword evidence="11" id="KW-1185">Reference proteome</keyword>
<dbReference type="CDD" id="cd00303">
    <property type="entry name" value="retropepsin_like"/>
    <property type="match status" value="1"/>
</dbReference>
<evidence type="ECO:0008006" key="12">
    <source>
        <dbReference type="Google" id="ProtNLM"/>
    </source>
</evidence>
<feature type="compositionally biased region" description="Basic and acidic residues" evidence="6">
    <location>
        <begin position="304"/>
        <end position="330"/>
    </location>
</feature>
<dbReference type="Gene3D" id="2.40.70.10">
    <property type="entry name" value="Acid Proteases"/>
    <property type="match status" value="1"/>
</dbReference>
<keyword evidence="4" id="KW-0255">Endonuclease</keyword>
<dbReference type="SUPFAM" id="SSF56672">
    <property type="entry name" value="DNA/RNA polymerases"/>
    <property type="match status" value="1"/>
</dbReference>
<evidence type="ECO:0000259" key="9">
    <source>
        <dbReference type="Pfam" id="PF17919"/>
    </source>
</evidence>
<dbReference type="InterPro" id="IPR000477">
    <property type="entry name" value="RT_dom"/>
</dbReference>
<dbReference type="InterPro" id="IPR050951">
    <property type="entry name" value="Retrovirus_Pol_polyprotein"/>
</dbReference>
<dbReference type="Pfam" id="PF03732">
    <property type="entry name" value="Retrotrans_gag"/>
    <property type="match status" value="1"/>
</dbReference>
<dbReference type="InterPro" id="IPR043502">
    <property type="entry name" value="DNA/RNA_pol_sf"/>
</dbReference>
<dbReference type="EMBL" id="JBBWWQ010000004">
    <property type="protein sequence ID" value="KAK8948482.1"/>
    <property type="molecule type" value="Genomic_DNA"/>
</dbReference>
<dbReference type="GO" id="GO:0004519">
    <property type="term" value="F:endonuclease activity"/>
    <property type="evidence" value="ECO:0007669"/>
    <property type="project" value="UniProtKB-KW"/>
</dbReference>
<evidence type="ECO:0000256" key="1">
    <source>
        <dbReference type="ARBA" id="ARBA00022679"/>
    </source>
</evidence>
<protein>
    <recommendedName>
        <fullName evidence="12">Reverse transcriptase domain-containing protein</fullName>
    </recommendedName>
</protein>
<proteinExistence type="predicted"/>
<accession>A0AAP0GAJ6</accession>
<evidence type="ECO:0000259" key="8">
    <source>
        <dbReference type="Pfam" id="PF03732"/>
    </source>
</evidence>
<dbReference type="InterPro" id="IPR041577">
    <property type="entry name" value="RT_RNaseH_2"/>
</dbReference>
<keyword evidence="4" id="KW-0378">Hydrolase</keyword>
<feature type="compositionally biased region" description="Basic and acidic residues" evidence="6">
    <location>
        <begin position="512"/>
        <end position="522"/>
    </location>
</feature>
<feature type="compositionally biased region" description="Basic and acidic residues" evidence="6">
    <location>
        <begin position="64"/>
        <end position="89"/>
    </location>
</feature>
<name>A0AAP0GAJ6_9ASPA</name>
<dbReference type="InterPro" id="IPR021109">
    <property type="entry name" value="Peptidase_aspartic_dom_sf"/>
</dbReference>
<dbReference type="CDD" id="cd01647">
    <property type="entry name" value="RT_LTR"/>
    <property type="match status" value="1"/>
</dbReference>
<evidence type="ECO:0000313" key="10">
    <source>
        <dbReference type="EMBL" id="KAK8948482.1"/>
    </source>
</evidence>
<feature type="region of interest" description="Disordered" evidence="6">
    <location>
        <begin position="39"/>
        <end position="89"/>
    </location>
</feature>
<comment type="caution">
    <text evidence="10">The sequence shown here is derived from an EMBL/GenBank/DDBJ whole genome shotgun (WGS) entry which is preliminary data.</text>
</comment>
<evidence type="ECO:0000256" key="3">
    <source>
        <dbReference type="ARBA" id="ARBA00022722"/>
    </source>
</evidence>
<dbReference type="PANTHER" id="PTHR37984:SF5">
    <property type="entry name" value="PROTEIN NYNRIN-LIKE"/>
    <property type="match status" value="1"/>
</dbReference>
<dbReference type="PANTHER" id="PTHR37984">
    <property type="entry name" value="PROTEIN CBG26694"/>
    <property type="match status" value="1"/>
</dbReference>
<keyword evidence="2" id="KW-0548">Nucleotidyltransferase</keyword>
<evidence type="ECO:0000256" key="4">
    <source>
        <dbReference type="ARBA" id="ARBA00022759"/>
    </source>
</evidence>
<dbReference type="InterPro" id="IPR043128">
    <property type="entry name" value="Rev_trsase/Diguanyl_cyclase"/>
</dbReference>
<feature type="domain" description="Reverse transcriptase/retrotransposon-derived protein RNase H-like" evidence="9">
    <location>
        <begin position="1080"/>
        <end position="1177"/>
    </location>
</feature>
<evidence type="ECO:0000256" key="2">
    <source>
        <dbReference type="ARBA" id="ARBA00022695"/>
    </source>
</evidence>
<dbReference type="Gene3D" id="3.30.70.270">
    <property type="match status" value="2"/>
</dbReference>
<keyword evidence="5" id="KW-0511">Multifunctional enzyme</keyword>
<organism evidence="10 11">
    <name type="scientific">Platanthera zijinensis</name>
    <dbReference type="NCBI Taxonomy" id="2320716"/>
    <lineage>
        <taxon>Eukaryota</taxon>
        <taxon>Viridiplantae</taxon>
        <taxon>Streptophyta</taxon>
        <taxon>Embryophyta</taxon>
        <taxon>Tracheophyta</taxon>
        <taxon>Spermatophyta</taxon>
        <taxon>Magnoliopsida</taxon>
        <taxon>Liliopsida</taxon>
        <taxon>Asparagales</taxon>
        <taxon>Orchidaceae</taxon>
        <taxon>Orchidoideae</taxon>
        <taxon>Orchideae</taxon>
        <taxon>Orchidinae</taxon>
        <taxon>Platanthera</taxon>
    </lineage>
</organism>
<feature type="domain" description="Retrotransposon gag" evidence="8">
    <location>
        <begin position="170"/>
        <end position="262"/>
    </location>
</feature>
<reference evidence="10 11" key="1">
    <citation type="journal article" date="2022" name="Nat. Plants">
        <title>Genomes of leafy and leafless Platanthera orchids illuminate the evolution of mycoheterotrophy.</title>
        <authorList>
            <person name="Li M.H."/>
            <person name="Liu K.W."/>
            <person name="Li Z."/>
            <person name="Lu H.C."/>
            <person name="Ye Q.L."/>
            <person name="Zhang D."/>
            <person name="Wang J.Y."/>
            <person name="Li Y.F."/>
            <person name="Zhong Z.M."/>
            <person name="Liu X."/>
            <person name="Yu X."/>
            <person name="Liu D.K."/>
            <person name="Tu X.D."/>
            <person name="Liu B."/>
            <person name="Hao Y."/>
            <person name="Liao X.Y."/>
            <person name="Jiang Y.T."/>
            <person name="Sun W.H."/>
            <person name="Chen J."/>
            <person name="Chen Y.Q."/>
            <person name="Ai Y."/>
            <person name="Zhai J.W."/>
            <person name="Wu S.S."/>
            <person name="Zhou Z."/>
            <person name="Hsiao Y.Y."/>
            <person name="Wu W.L."/>
            <person name="Chen Y.Y."/>
            <person name="Lin Y.F."/>
            <person name="Hsu J.L."/>
            <person name="Li C.Y."/>
            <person name="Wang Z.W."/>
            <person name="Zhao X."/>
            <person name="Zhong W.Y."/>
            <person name="Ma X.K."/>
            <person name="Ma L."/>
            <person name="Huang J."/>
            <person name="Chen G.Z."/>
            <person name="Huang M.Z."/>
            <person name="Huang L."/>
            <person name="Peng D.H."/>
            <person name="Luo Y.B."/>
            <person name="Zou S.Q."/>
            <person name="Chen S.P."/>
            <person name="Lan S."/>
            <person name="Tsai W.C."/>
            <person name="Van de Peer Y."/>
            <person name="Liu Z.J."/>
        </authorList>
    </citation>
    <scope>NUCLEOTIDE SEQUENCE [LARGE SCALE GENOMIC DNA]</scope>
    <source>
        <strain evidence="10">Lor287</strain>
    </source>
</reference>